<dbReference type="NCBIfam" id="TIGR02595">
    <property type="entry name" value="PEP_CTERM"/>
    <property type="match status" value="1"/>
</dbReference>
<dbReference type="RefSeq" id="WP_308952114.1">
    <property type="nucleotide sequence ID" value="NZ_JARXHW010000058.1"/>
</dbReference>
<keyword evidence="1" id="KW-0472">Membrane</keyword>
<keyword evidence="1" id="KW-0812">Transmembrane</keyword>
<evidence type="ECO:0000256" key="2">
    <source>
        <dbReference type="SAM" id="SignalP"/>
    </source>
</evidence>
<name>A0ABU1B0X8_9BACT</name>
<dbReference type="Proteomes" id="UP001225316">
    <property type="component" value="Unassembled WGS sequence"/>
</dbReference>
<evidence type="ECO:0000313" key="5">
    <source>
        <dbReference type="Proteomes" id="UP001225316"/>
    </source>
</evidence>
<organism evidence="4 5">
    <name type="scientific">Thalassobacterium maritimum</name>
    <dbReference type="NCBI Taxonomy" id="3041265"/>
    <lineage>
        <taxon>Bacteria</taxon>
        <taxon>Pseudomonadati</taxon>
        <taxon>Verrucomicrobiota</taxon>
        <taxon>Opitutia</taxon>
        <taxon>Puniceicoccales</taxon>
        <taxon>Coraliomargaritaceae</taxon>
        <taxon>Thalassobacterium</taxon>
    </lineage>
</organism>
<evidence type="ECO:0000256" key="1">
    <source>
        <dbReference type="SAM" id="Phobius"/>
    </source>
</evidence>
<keyword evidence="2" id="KW-0732">Signal</keyword>
<accession>A0ABU1B0X8</accession>
<sequence length="228" mass="24423">MKKNALFSLSLVGLFVANAQALTIIDGGTRNGSFESATATGVQYDAEFWSFGFNSDQVQRQDNDSNTPDGSYSLVIGTNNDGSVHNGAYQLTGYEVGAGDRFSLSFSWGAAYQWVSGDDINWRLFTTEDNTTTGTITEIASGFVTGKSASTLPLTNWSTADVLVEGGTITSSNIGQLLFVEFYEANGINQFARIDNVVLSVVPEPATFGLFAGGIALVSMMIRRRVSK</sequence>
<comment type="caution">
    <text evidence="4">The sequence shown here is derived from an EMBL/GenBank/DDBJ whole genome shotgun (WGS) entry which is preliminary data.</text>
</comment>
<feature type="domain" description="Ice-binding protein C-terminal" evidence="3">
    <location>
        <begin position="202"/>
        <end position="225"/>
    </location>
</feature>
<gene>
    <name evidence="4" type="ORF">QEH52_17085</name>
</gene>
<reference evidence="4 5" key="1">
    <citation type="submission" date="2023-04" db="EMBL/GenBank/DDBJ databases">
        <title>A novel bacteria isolated from coastal sediment.</title>
        <authorList>
            <person name="Liu X.-J."/>
            <person name="Du Z.-J."/>
        </authorList>
    </citation>
    <scope>NUCLEOTIDE SEQUENCE [LARGE SCALE GENOMIC DNA]</scope>
    <source>
        <strain evidence="4 5">SDUM461003</strain>
    </source>
</reference>
<dbReference type="Pfam" id="PF07589">
    <property type="entry name" value="PEP-CTERM"/>
    <property type="match status" value="1"/>
</dbReference>
<keyword evidence="5" id="KW-1185">Reference proteome</keyword>
<dbReference type="InterPro" id="IPR013424">
    <property type="entry name" value="Ice-binding_C"/>
</dbReference>
<evidence type="ECO:0000259" key="3">
    <source>
        <dbReference type="Pfam" id="PF07589"/>
    </source>
</evidence>
<feature type="signal peptide" evidence="2">
    <location>
        <begin position="1"/>
        <end position="21"/>
    </location>
</feature>
<proteinExistence type="predicted"/>
<dbReference type="EMBL" id="JARXHW010000058">
    <property type="protein sequence ID" value="MDQ8209244.1"/>
    <property type="molecule type" value="Genomic_DNA"/>
</dbReference>
<feature type="transmembrane region" description="Helical" evidence="1">
    <location>
        <begin position="205"/>
        <end position="222"/>
    </location>
</feature>
<protein>
    <submittedName>
        <fullName evidence="4">PEP-CTERM sorting domain-containing protein</fullName>
    </submittedName>
</protein>
<keyword evidence="1" id="KW-1133">Transmembrane helix</keyword>
<feature type="chain" id="PRO_5045409930" evidence="2">
    <location>
        <begin position="22"/>
        <end position="228"/>
    </location>
</feature>
<evidence type="ECO:0000313" key="4">
    <source>
        <dbReference type="EMBL" id="MDQ8209244.1"/>
    </source>
</evidence>